<proteinExistence type="predicted"/>
<evidence type="ECO:0000313" key="1">
    <source>
        <dbReference type="EMBL" id="NYY96822.1"/>
    </source>
</evidence>
<gene>
    <name evidence="2" type="ORF">G6321_00001120</name>
    <name evidence="1" type="ORF">G6321_54015</name>
</gene>
<sequence length="121" mass="12447">MREELPKGQTLSSSPRQIVKQYAALGVRVDTNGHSDSPGVLSGEAMIRLMILTGMKLGAHFRAACCSSAAAGIILGRMAAPGLGGAIGNGSLPAPSPARHKRAPEILQQQSCKTGLTQLTG</sequence>
<evidence type="ECO:0000313" key="2">
    <source>
        <dbReference type="EMBL" id="UGX89721.1"/>
    </source>
</evidence>
<name>A0A7Z0QNR9_9BRAD</name>
<accession>A0A7Z0QNR9</accession>
<reference evidence="2 3" key="3">
    <citation type="journal article" date="2022" name="Int. J. Syst. Evol. Microbiol.">
        <title>Strains of Bradyrhizobium barranii sp. nov. associated with legumes native to Canada are symbionts of soybeans and belong to different subspecies (subsp. barranii subsp. nov. and subsp. apii subsp. nov.) and symbiovars (sv. glycinearum and sv. septentrionale).</title>
        <authorList>
            <person name="Bromfield E.S.P."/>
            <person name="Cloutier S."/>
            <person name="Wasai-Hara S."/>
            <person name="Minamisawa K."/>
        </authorList>
    </citation>
    <scope>NUCLEOTIDE SEQUENCE [LARGE SCALE GENOMIC DNA]</scope>
    <source>
        <strain evidence="3">323S2</strain>
        <plasmid evidence="2 3">pBb323S2a</plasmid>
    </source>
</reference>
<dbReference type="EMBL" id="JACBFH010000004">
    <property type="protein sequence ID" value="NYY96822.1"/>
    <property type="molecule type" value="Genomic_DNA"/>
</dbReference>
<protein>
    <submittedName>
        <fullName evidence="1">Uncharacterized protein</fullName>
    </submittedName>
</protein>
<geneLocation type="plasmid" evidence="2 3">
    <name>pBb323S2a</name>
</geneLocation>
<keyword evidence="2" id="KW-0614">Plasmid</keyword>
<dbReference type="RefSeq" id="WP_166354183.1">
    <property type="nucleotide sequence ID" value="NZ_CP049700.1"/>
</dbReference>
<dbReference type="Proteomes" id="UP000564836">
    <property type="component" value="Plasmid pBb323S2a"/>
</dbReference>
<dbReference type="EMBL" id="CP088278">
    <property type="protein sequence ID" value="UGX89721.1"/>
    <property type="molecule type" value="Genomic_DNA"/>
</dbReference>
<evidence type="ECO:0000313" key="3">
    <source>
        <dbReference type="Proteomes" id="UP000564836"/>
    </source>
</evidence>
<organism evidence="1">
    <name type="scientific">Bradyrhizobium barranii subsp. barranii</name>
    <dbReference type="NCBI Taxonomy" id="2823807"/>
    <lineage>
        <taxon>Bacteria</taxon>
        <taxon>Pseudomonadati</taxon>
        <taxon>Pseudomonadota</taxon>
        <taxon>Alphaproteobacteria</taxon>
        <taxon>Hyphomicrobiales</taxon>
        <taxon>Nitrobacteraceae</taxon>
        <taxon>Bradyrhizobium</taxon>
        <taxon>Bradyrhizobium barranii</taxon>
    </lineage>
</organism>
<reference evidence="2 3" key="1">
    <citation type="journal article" date="2017" name="Syst. Appl. Microbiol.">
        <title>Soybeans inoculated with root zone soils of Canadian native legumes harbour diverse and novel Bradyrhizobium spp. that possess agricultural potential.</title>
        <authorList>
            <person name="Bromfield E.S.P."/>
            <person name="Cloutier S."/>
            <person name="Tambong J.T."/>
            <person name="Tran Thi T.V."/>
        </authorList>
    </citation>
    <scope>NUCLEOTIDE SEQUENCE [LARGE SCALE GENOMIC DNA]</scope>
    <source>
        <strain evidence="2 3">323S2</strain>
    </source>
</reference>
<dbReference type="AlphaFoldDB" id="A0A7Z0QNR9"/>
<reference evidence="1" key="2">
    <citation type="submission" date="2020-06" db="EMBL/GenBank/DDBJ databases">
        <title>Whole Genome Sequence of Bradyrhizobium sp. Strain 323S2.</title>
        <authorList>
            <person name="Bromfield E.S.P."/>
        </authorList>
    </citation>
    <scope>NUCLEOTIDE SEQUENCE [LARGE SCALE GENOMIC DNA]</scope>
    <source>
        <strain evidence="1">323S2</strain>
    </source>
</reference>